<dbReference type="EC" id="2.1.1.176" evidence="3"/>
<feature type="binding site" evidence="13">
    <location>
        <position position="355"/>
    </location>
    <ligand>
        <name>S-adenosyl-L-methionine</name>
        <dbReference type="ChEBI" id="CHEBI:59789"/>
    </ligand>
</feature>
<dbReference type="Pfam" id="PF01189">
    <property type="entry name" value="Methyltr_RsmB-F"/>
    <property type="match status" value="1"/>
</dbReference>
<feature type="binding site" evidence="13">
    <location>
        <position position="336"/>
    </location>
    <ligand>
        <name>S-adenosyl-L-methionine</name>
        <dbReference type="ChEBI" id="CHEBI:59789"/>
    </ligand>
</feature>
<protein>
    <recommendedName>
        <fullName evidence="3">16S rRNA (cytosine(967)-C(5))-methyltransferase</fullName>
        <ecNumber evidence="3">2.1.1.176</ecNumber>
    </recommendedName>
    <alternativeName>
        <fullName evidence="10">16S rRNA m5C967 methyltransferase</fullName>
    </alternativeName>
    <alternativeName>
        <fullName evidence="11">rRNA (cytosine-C(5)-)-methyltransferase RsmB</fullName>
    </alternativeName>
</protein>
<dbReference type="Proteomes" id="UP001138768">
    <property type="component" value="Unassembled WGS sequence"/>
</dbReference>
<comment type="similarity">
    <text evidence="13">Belongs to the class I-like SAM-binding methyltransferase superfamily. RsmB/NOP family.</text>
</comment>
<evidence type="ECO:0000256" key="4">
    <source>
        <dbReference type="ARBA" id="ARBA00022490"/>
    </source>
</evidence>
<dbReference type="GO" id="GO:0003723">
    <property type="term" value="F:RNA binding"/>
    <property type="evidence" value="ECO:0007669"/>
    <property type="project" value="UniProtKB-UniRule"/>
</dbReference>
<comment type="function">
    <text evidence="1">Specifically methylates the cytosine at position 967 (m5C967) of 16S rRNA.</text>
</comment>
<evidence type="ECO:0000256" key="13">
    <source>
        <dbReference type="PROSITE-ProRule" id="PRU01023"/>
    </source>
</evidence>
<evidence type="ECO:0000313" key="17">
    <source>
        <dbReference type="Proteomes" id="UP001138768"/>
    </source>
</evidence>
<evidence type="ECO:0000256" key="12">
    <source>
        <dbReference type="ARBA" id="ARBA00047283"/>
    </source>
</evidence>
<comment type="catalytic activity">
    <reaction evidence="12">
        <text>cytidine(967) in 16S rRNA + S-adenosyl-L-methionine = 5-methylcytidine(967) in 16S rRNA + S-adenosyl-L-homocysteine + H(+)</text>
        <dbReference type="Rhea" id="RHEA:42748"/>
        <dbReference type="Rhea" id="RHEA-COMP:10219"/>
        <dbReference type="Rhea" id="RHEA-COMP:10220"/>
        <dbReference type="ChEBI" id="CHEBI:15378"/>
        <dbReference type="ChEBI" id="CHEBI:57856"/>
        <dbReference type="ChEBI" id="CHEBI:59789"/>
        <dbReference type="ChEBI" id="CHEBI:74483"/>
        <dbReference type="ChEBI" id="CHEBI:82748"/>
        <dbReference type="EC" id="2.1.1.176"/>
    </reaction>
</comment>
<organism evidence="16 17">
    <name type="scientific">Lamprobacter modestohalophilus</name>
    <dbReference type="NCBI Taxonomy" id="1064514"/>
    <lineage>
        <taxon>Bacteria</taxon>
        <taxon>Pseudomonadati</taxon>
        <taxon>Pseudomonadota</taxon>
        <taxon>Gammaproteobacteria</taxon>
        <taxon>Chromatiales</taxon>
        <taxon>Chromatiaceae</taxon>
        <taxon>Lamprobacter</taxon>
    </lineage>
</organism>
<dbReference type="GO" id="GO:0009383">
    <property type="term" value="F:rRNA (cytosine-C5-)-methyltransferase activity"/>
    <property type="evidence" value="ECO:0007669"/>
    <property type="project" value="TreeGrafter"/>
</dbReference>
<dbReference type="Gene3D" id="1.10.287.730">
    <property type="entry name" value="Helix hairpin bin"/>
    <property type="match status" value="1"/>
</dbReference>
<dbReference type="InterPro" id="IPR004573">
    <property type="entry name" value="rRNA_ssu_MeTfrase_B"/>
</dbReference>
<accession>A0A9X0W9J7</accession>
<dbReference type="InterPro" id="IPR023267">
    <property type="entry name" value="RCMT"/>
</dbReference>
<evidence type="ECO:0000256" key="1">
    <source>
        <dbReference type="ARBA" id="ARBA00002724"/>
    </source>
</evidence>
<dbReference type="InterPro" id="IPR029063">
    <property type="entry name" value="SAM-dependent_MTases_sf"/>
</dbReference>
<evidence type="ECO:0000313" key="16">
    <source>
        <dbReference type="EMBL" id="MBK1619401.1"/>
    </source>
</evidence>
<keyword evidence="8 13" id="KW-0949">S-adenosyl-L-methionine</keyword>
<evidence type="ECO:0000256" key="7">
    <source>
        <dbReference type="ARBA" id="ARBA00022679"/>
    </source>
</evidence>
<dbReference type="GO" id="GO:0005829">
    <property type="term" value="C:cytosol"/>
    <property type="evidence" value="ECO:0007669"/>
    <property type="project" value="TreeGrafter"/>
</dbReference>
<dbReference type="FunFam" id="3.40.50.150:FF:000022">
    <property type="entry name" value="Ribosomal RNA small subunit methyltransferase B"/>
    <property type="match status" value="1"/>
</dbReference>
<dbReference type="Gene3D" id="1.10.940.10">
    <property type="entry name" value="NusB-like"/>
    <property type="match status" value="1"/>
</dbReference>
<dbReference type="InterPro" id="IPR054728">
    <property type="entry name" value="RsmB-like_ferredoxin"/>
</dbReference>
<evidence type="ECO:0000256" key="14">
    <source>
        <dbReference type="SAM" id="MobiDB-lite"/>
    </source>
</evidence>
<evidence type="ECO:0000256" key="3">
    <source>
        <dbReference type="ARBA" id="ARBA00012140"/>
    </source>
</evidence>
<feature type="binding site" evidence="13">
    <location>
        <position position="310"/>
    </location>
    <ligand>
        <name>S-adenosyl-L-methionine</name>
        <dbReference type="ChEBI" id="CHEBI:59789"/>
    </ligand>
</feature>
<dbReference type="GO" id="GO:0006355">
    <property type="term" value="P:regulation of DNA-templated transcription"/>
    <property type="evidence" value="ECO:0007669"/>
    <property type="project" value="InterPro"/>
</dbReference>
<feature type="active site" description="Nucleophile" evidence="13">
    <location>
        <position position="408"/>
    </location>
</feature>
<gene>
    <name evidence="16" type="ORF">CKO42_13315</name>
</gene>
<dbReference type="InterPro" id="IPR006027">
    <property type="entry name" value="NusB_RsmB_TIM44"/>
</dbReference>
<dbReference type="PANTHER" id="PTHR22807:SF61">
    <property type="entry name" value="NOL1_NOP2_SUN FAMILY PROTEIN _ ANTITERMINATION NUSB DOMAIN-CONTAINING PROTEIN"/>
    <property type="match status" value="1"/>
</dbReference>
<dbReference type="Pfam" id="PF22458">
    <property type="entry name" value="RsmF-B_ferredox"/>
    <property type="match status" value="1"/>
</dbReference>
<dbReference type="PANTHER" id="PTHR22807">
    <property type="entry name" value="NOP2 YEAST -RELATED NOL1/NOP2/FMU SUN DOMAIN-CONTAINING"/>
    <property type="match status" value="1"/>
</dbReference>
<dbReference type="EMBL" id="NRRY01000021">
    <property type="protein sequence ID" value="MBK1619401.1"/>
    <property type="molecule type" value="Genomic_DNA"/>
</dbReference>
<evidence type="ECO:0000256" key="11">
    <source>
        <dbReference type="ARBA" id="ARBA00031088"/>
    </source>
</evidence>
<evidence type="ECO:0000256" key="9">
    <source>
        <dbReference type="ARBA" id="ARBA00022884"/>
    </source>
</evidence>
<dbReference type="CDD" id="cd02440">
    <property type="entry name" value="AdoMet_MTases"/>
    <property type="match status" value="1"/>
</dbReference>
<comment type="caution">
    <text evidence="16">The sequence shown here is derived from an EMBL/GenBank/DDBJ whole genome shotgun (WGS) entry which is preliminary data.</text>
</comment>
<dbReference type="Pfam" id="PF01029">
    <property type="entry name" value="NusB"/>
    <property type="match status" value="1"/>
</dbReference>
<dbReference type="PRINTS" id="PR02008">
    <property type="entry name" value="RCMTFAMILY"/>
</dbReference>
<dbReference type="Gene3D" id="3.30.70.1170">
    <property type="entry name" value="Sun protein, domain 3"/>
    <property type="match status" value="1"/>
</dbReference>
<sequence>MGPSLSKPKIASERTASQRTASERTAPGRTASEQTGAAVRAQAARVLHAVRADGRSLTDALAASPPADARDRALLSELAFGAVRLLPRLEAITDQLLQRPLKPNDRILGSLLMIGLYQLIALRIPDHAAVSATVAATRLLERPRAVGLINASLRRFQRERAELLEQAERNESARWLMPTWLLRRLRAAWPEHWEALVAASNGRAPMFLRVNRQRIRTDDYAAQLAAASIEAEPLPDQPQTLRLLQPVPADSLPGFGDGLVSVQDAGAQWAAPLLAPQPGERILDACAAPGGKTAHLIEQAQGQIALTAIDISDERMASVHVNLHRLGLQARMMVGDATQPAPAWADGPYQRILLDAPCSATGVMRRHPDIKRLRLDQDIAPLAQVQARMLEALWTLLAPGGRLLYLTCSLLPDENEAQIAAFLARHKDASELPLPATLGIARTHGRQLLPSEAGPDGFYFALLLKR</sequence>
<dbReference type="RefSeq" id="WP_200244760.1">
    <property type="nucleotide sequence ID" value="NZ_NRRY01000021.1"/>
</dbReference>
<evidence type="ECO:0000256" key="2">
    <source>
        <dbReference type="ARBA" id="ARBA00004496"/>
    </source>
</evidence>
<dbReference type="PROSITE" id="PS51686">
    <property type="entry name" value="SAM_MT_RSMB_NOP"/>
    <property type="match status" value="1"/>
</dbReference>
<feature type="region of interest" description="Disordered" evidence="14">
    <location>
        <begin position="1"/>
        <end position="37"/>
    </location>
</feature>
<keyword evidence="9 13" id="KW-0694">RNA-binding</keyword>
<keyword evidence="7 13" id="KW-0808">Transferase</keyword>
<name>A0A9X0W9J7_9GAMM</name>
<feature type="binding site" evidence="13">
    <location>
        <begin position="286"/>
        <end position="292"/>
    </location>
    <ligand>
        <name>S-adenosyl-L-methionine</name>
        <dbReference type="ChEBI" id="CHEBI:59789"/>
    </ligand>
</feature>
<evidence type="ECO:0000256" key="6">
    <source>
        <dbReference type="ARBA" id="ARBA00022603"/>
    </source>
</evidence>
<dbReference type="NCBIfam" id="NF008149">
    <property type="entry name" value="PRK10901.1"/>
    <property type="match status" value="1"/>
</dbReference>
<dbReference type="GO" id="GO:0070475">
    <property type="term" value="P:rRNA base methylation"/>
    <property type="evidence" value="ECO:0007669"/>
    <property type="project" value="TreeGrafter"/>
</dbReference>
<dbReference type="SUPFAM" id="SSF53335">
    <property type="entry name" value="S-adenosyl-L-methionine-dependent methyltransferases"/>
    <property type="match status" value="1"/>
</dbReference>
<proteinExistence type="inferred from homology"/>
<keyword evidence="5" id="KW-0698">rRNA processing</keyword>
<evidence type="ECO:0000259" key="15">
    <source>
        <dbReference type="PROSITE" id="PS51686"/>
    </source>
</evidence>
<dbReference type="SUPFAM" id="SSF48013">
    <property type="entry name" value="NusB-like"/>
    <property type="match status" value="1"/>
</dbReference>
<feature type="domain" description="SAM-dependent MTase RsmB/NOP-type" evidence="15">
    <location>
        <begin position="196"/>
        <end position="466"/>
    </location>
</feature>
<keyword evidence="4" id="KW-0963">Cytoplasm</keyword>
<dbReference type="InterPro" id="IPR049560">
    <property type="entry name" value="MeTrfase_RsmB-F_NOP2_cat"/>
</dbReference>
<reference evidence="16 17" key="1">
    <citation type="journal article" date="2020" name="Microorganisms">
        <title>Osmotic Adaptation and Compatible Solute Biosynthesis of Phototrophic Bacteria as Revealed from Genome Analyses.</title>
        <authorList>
            <person name="Imhoff J.F."/>
            <person name="Rahn T."/>
            <person name="Kunzel S."/>
            <person name="Keller A."/>
            <person name="Neulinger S.C."/>
        </authorList>
    </citation>
    <scope>NUCLEOTIDE SEQUENCE [LARGE SCALE GENOMIC DNA]</scope>
    <source>
        <strain evidence="16 17">DSM 25653</strain>
    </source>
</reference>
<comment type="subcellular location">
    <subcellularLocation>
        <location evidence="2">Cytoplasm</location>
    </subcellularLocation>
</comment>
<keyword evidence="17" id="KW-1185">Reference proteome</keyword>
<dbReference type="NCBIfam" id="TIGR00563">
    <property type="entry name" value="rsmB"/>
    <property type="match status" value="1"/>
</dbReference>
<keyword evidence="6 13" id="KW-0489">Methyltransferase</keyword>
<dbReference type="Gene3D" id="3.40.50.150">
    <property type="entry name" value="Vaccinia Virus protein VP39"/>
    <property type="match status" value="1"/>
</dbReference>
<evidence type="ECO:0000256" key="10">
    <source>
        <dbReference type="ARBA" id="ARBA00030399"/>
    </source>
</evidence>
<dbReference type="AlphaFoldDB" id="A0A9X0W9J7"/>
<dbReference type="InterPro" id="IPR001678">
    <property type="entry name" value="MeTrfase_RsmB-F_NOP2_dom"/>
</dbReference>
<dbReference type="InterPro" id="IPR035926">
    <property type="entry name" value="NusB-like_sf"/>
</dbReference>
<evidence type="ECO:0000256" key="5">
    <source>
        <dbReference type="ARBA" id="ARBA00022552"/>
    </source>
</evidence>
<evidence type="ECO:0000256" key="8">
    <source>
        <dbReference type="ARBA" id="ARBA00022691"/>
    </source>
</evidence>